<evidence type="ECO:0000313" key="2">
    <source>
        <dbReference type="EMBL" id="SEG07140.1"/>
    </source>
</evidence>
<dbReference type="SUPFAM" id="SSF52266">
    <property type="entry name" value="SGNH hydrolase"/>
    <property type="match status" value="1"/>
</dbReference>
<accession>A0A1H5X6X8</accession>
<reference evidence="2 3" key="1">
    <citation type="submission" date="2016-10" db="EMBL/GenBank/DDBJ databases">
        <authorList>
            <person name="de Groot N.N."/>
        </authorList>
    </citation>
    <scope>NUCLEOTIDE SEQUENCE [LARGE SCALE GENOMIC DNA]</scope>
    <source>
        <strain evidence="2 3">AR32</strain>
    </source>
</reference>
<proteinExistence type="predicted"/>
<dbReference type="Pfam" id="PF16255">
    <property type="entry name" value="Lipase_GDSL_lke"/>
    <property type="match status" value="1"/>
</dbReference>
<dbReference type="EMBL" id="FNUV01000008">
    <property type="protein sequence ID" value="SEG07140.1"/>
    <property type="molecule type" value="Genomic_DNA"/>
</dbReference>
<name>A0A1H5X6X8_XYLRU</name>
<dbReference type="Gene3D" id="3.40.50.1110">
    <property type="entry name" value="SGNH hydrolase"/>
    <property type="match status" value="1"/>
</dbReference>
<dbReference type="RefSeq" id="WP_091765061.1">
    <property type="nucleotide sequence ID" value="NZ_FNUV01000008.1"/>
</dbReference>
<evidence type="ECO:0000256" key="1">
    <source>
        <dbReference type="SAM" id="SignalP"/>
    </source>
</evidence>
<evidence type="ECO:0000313" key="3">
    <source>
        <dbReference type="Proteomes" id="UP000236735"/>
    </source>
</evidence>
<dbReference type="InterPro" id="IPR036514">
    <property type="entry name" value="SGNH_hydro_sf"/>
</dbReference>
<organism evidence="2 3">
    <name type="scientific">Xylanibacter ruminicola</name>
    <name type="common">Prevotella ruminicola</name>
    <dbReference type="NCBI Taxonomy" id="839"/>
    <lineage>
        <taxon>Bacteria</taxon>
        <taxon>Pseudomonadati</taxon>
        <taxon>Bacteroidota</taxon>
        <taxon>Bacteroidia</taxon>
        <taxon>Bacteroidales</taxon>
        <taxon>Prevotellaceae</taxon>
        <taxon>Xylanibacter</taxon>
    </lineage>
</organism>
<keyword evidence="1" id="KW-0732">Signal</keyword>
<gene>
    <name evidence="2" type="ORF">SAMN05216354_2648</name>
</gene>
<feature type="chain" id="PRO_5009289133" evidence="1">
    <location>
        <begin position="20"/>
        <end position="219"/>
    </location>
</feature>
<dbReference type="InterPro" id="IPR032588">
    <property type="entry name" value="Lipase_GDSL_lke"/>
</dbReference>
<feature type="signal peptide" evidence="1">
    <location>
        <begin position="1"/>
        <end position="19"/>
    </location>
</feature>
<dbReference type="GO" id="GO:0016788">
    <property type="term" value="F:hydrolase activity, acting on ester bonds"/>
    <property type="evidence" value="ECO:0007669"/>
    <property type="project" value="UniProtKB-ARBA"/>
</dbReference>
<sequence>MKKLFILSLMAATMIAASAQNKKVSILGDSYSTFQGIIPANYSSFYPNDRNDVVEVEQTWWSLYIKAKGYQLEKNNSWGGTTICGTGYGGMDFSRNNFIARVDSLGSPDIIFVFGGTNDAWANSPVGEYQYADWTKEDCKNFRPALACLLDKLQKRYPEAAIYSLLNSELREPINESMREICKHYNVQLIELHDIDKQNGHPSISGMKSICDQLLEAIQ</sequence>
<protein>
    <submittedName>
        <fullName evidence="2">Lysophospholipase L1</fullName>
    </submittedName>
</protein>
<dbReference type="AlphaFoldDB" id="A0A1H5X6X8"/>
<dbReference type="Proteomes" id="UP000236735">
    <property type="component" value="Unassembled WGS sequence"/>
</dbReference>